<evidence type="ECO:0000313" key="1">
    <source>
        <dbReference type="Proteomes" id="UP000887572"/>
    </source>
</evidence>
<proteinExistence type="predicted"/>
<evidence type="ECO:0000313" key="2">
    <source>
        <dbReference type="WBParaSite" id="Gr19_v10_g14873.t1"/>
    </source>
</evidence>
<dbReference type="Proteomes" id="UP000887572">
    <property type="component" value="Unplaced"/>
</dbReference>
<dbReference type="AlphaFoldDB" id="A0A914H7B9"/>
<protein>
    <submittedName>
        <fullName evidence="2">Uncharacterized protein</fullName>
    </submittedName>
</protein>
<accession>A0A914H7B9</accession>
<reference evidence="2" key="1">
    <citation type="submission" date="2022-11" db="UniProtKB">
        <authorList>
            <consortium name="WormBaseParasite"/>
        </authorList>
    </citation>
    <scope>IDENTIFICATION</scope>
</reference>
<sequence length="71" mass="8055">MALSQQHRYVNIKDLEAEGSLEANYKSNSTFARHLALRLVTVLQHPNYAQQFPAKKILKINEPLPNVAMPP</sequence>
<keyword evidence="1" id="KW-1185">Reference proteome</keyword>
<dbReference type="WBParaSite" id="Gr19_v10_g14873.t1">
    <property type="protein sequence ID" value="Gr19_v10_g14873.t1"/>
    <property type="gene ID" value="Gr19_v10_g14873"/>
</dbReference>
<name>A0A914H7B9_GLORO</name>
<organism evidence="1 2">
    <name type="scientific">Globodera rostochiensis</name>
    <name type="common">Golden nematode worm</name>
    <name type="synonym">Heterodera rostochiensis</name>
    <dbReference type="NCBI Taxonomy" id="31243"/>
    <lineage>
        <taxon>Eukaryota</taxon>
        <taxon>Metazoa</taxon>
        <taxon>Ecdysozoa</taxon>
        <taxon>Nematoda</taxon>
        <taxon>Chromadorea</taxon>
        <taxon>Rhabditida</taxon>
        <taxon>Tylenchina</taxon>
        <taxon>Tylenchomorpha</taxon>
        <taxon>Tylenchoidea</taxon>
        <taxon>Heteroderidae</taxon>
        <taxon>Heteroderinae</taxon>
        <taxon>Globodera</taxon>
    </lineage>
</organism>